<protein>
    <submittedName>
        <fullName evidence="3">PKD_channel domain-containing protein</fullName>
    </submittedName>
</protein>
<dbReference type="EMBL" id="UYWY01020291">
    <property type="protein sequence ID" value="VDM41127.1"/>
    <property type="molecule type" value="Genomic_DNA"/>
</dbReference>
<keyword evidence="2" id="KW-1185">Reference proteome</keyword>
<organism evidence="2 3">
    <name type="scientific">Toxocara canis</name>
    <name type="common">Canine roundworm</name>
    <dbReference type="NCBI Taxonomy" id="6265"/>
    <lineage>
        <taxon>Eukaryota</taxon>
        <taxon>Metazoa</taxon>
        <taxon>Ecdysozoa</taxon>
        <taxon>Nematoda</taxon>
        <taxon>Chromadorea</taxon>
        <taxon>Rhabditida</taxon>
        <taxon>Spirurina</taxon>
        <taxon>Ascaridomorpha</taxon>
        <taxon>Ascaridoidea</taxon>
        <taxon>Toxocaridae</taxon>
        <taxon>Toxocara</taxon>
    </lineage>
</organism>
<evidence type="ECO:0000313" key="3">
    <source>
        <dbReference type="WBParaSite" id="TCNE_0000980601-mRNA-1"/>
    </source>
</evidence>
<name>A0A183UMT6_TOXCA</name>
<evidence type="ECO:0000313" key="1">
    <source>
        <dbReference type="EMBL" id="VDM41127.1"/>
    </source>
</evidence>
<dbReference type="WBParaSite" id="TCNE_0000980601-mRNA-1">
    <property type="protein sequence ID" value="TCNE_0000980601-mRNA-1"/>
    <property type="gene ID" value="TCNE_0000980601"/>
</dbReference>
<evidence type="ECO:0000313" key="2">
    <source>
        <dbReference type="Proteomes" id="UP000050794"/>
    </source>
</evidence>
<dbReference type="Proteomes" id="UP000050794">
    <property type="component" value="Unassembled WGS sequence"/>
</dbReference>
<reference evidence="3" key="1">
    <citation type="submission" date="2016-06" db="UniProtKB">
        <authorList>
            <consortium name="WormBaseParasite"/>
        </authorList>
    </citation>
    <scope>IDENTIFICATION</scope>
</reference>
<dbReference type="AlphaFoldDB" id="A0A183UMT6"/>
<proteinExistence type="predicted"/>
<gene>
    <name evidence="1" type="ORF">TCNE_LOCUS9806</name>
</gene>
<reference evidence="1 2" key="2">
    <citation type="submission" date="2018-11" db="EMBL/GenBank/DDBJ databases">
        <authorList>
            <consortium name="Pathogen Informatics"/>
        </authorList>
    </citation>
    <scope>NUCLEOTIDE SEQUENCE [LARGE SCALE GENOMIC DNA]</scope>
</reference>
<accession>A0A183UMT6</accession>
<sequence>MTLREEVASGYFNSNYFEALYEAGASGNMEEYYIPELSGVDEWTGIERISLLQGFILDGNYTDTLELDSFQDFNFSTFPRALPDSLSQHHGVKKSVRDTFANDEGIELSIRHSSANCVVVADLVL</sequence>